<dbReference type="Proteomes" id="UP001184828">
    <property type="component" value="Unassembled WGS sequence"/>
</dbReference>
<dbReference type="EMBL" id="JAVDQZ010000002">
    <property type="protein sequence ID" value="MDR6425637.1"/>
    <property type="molecule type" value="Genomic_DNA"/>
</dbReference>
<gene>
    <name evidence="1" type="ORF">J2738_001766</name>
</gene>
<proteinExistence type="predicted"/>
<name>A0AAE3XWY9_VARPD</name>
<organism evidence="1 2">
    <name type="scientific">Variovorax paradoxus</name>
    <dbReference type="NCBI Taxonomy" id="34073"/>
    <lineage>
        <taxon>Bacteria</taxon>
        <taxon>Pseudomonadati</taxon>
        <taxon>Pseudomonadota</taxon>
        <taxon>Betaproteobacteria</taxon>
        <taxon>Burkholderiales</taxon>
        <taxon>Comamonadaceae</taxon>
        <taxon>Variovorax</taxon>
    </lineage>
</organism>
<evidence type="ECO:0000313" key="1">
    <source>
        <dbReference type="EMBL" id="MDR6425637.1"/>
    </source>
</evidence>
<dbReference type="AlphaFoldDB" id="A0AAE3XWY9"/>
<evidence type="ECO:0000313" key="2">
    <source>
        <dbReference type="Proteomes" id="UP001184828"/>
    </source>
</evidence>
<reference evidence="1" key="1">
    <citation type="submission" date="2023-07" db="EMBL/GenBank/DDBJ databases">
        <title>Sorghum-associated microbial communities from plants grown in Nebraska, USA.</title>
        <authorList>
            <person name="Schachtman D."/>
        </authorList>
    </citation>
    <scope>NUCLEOTIDE SEQUENCE</scope>
    <source>
        <strain evidence="1">DS2114</strain>
    </source>
</reference>
<protein>
    <submittedName>
        <fullName evidence="1">Uncharacterized protein</fullName>
    </submittedName>
</protein>
<accession>A0AAE3XWY9</accession>
<comment type="caution">
    <text evidence="1">The sequence shown here is derived from an EMBL/GenBank/DDBJ whole genome shotgun (WGS) entry which is preliminary data.</text>
</comment>
<sequence length="131" mass="14254">MIATTAFVLVEANSASAAPFRPAHARFQLFFRHPAHTFRAGCQGFMDIIQHSIAVGKYLVSPLIRHQDDGNFAASVSIRSGRGSGMHDRVMRFTPRFASHAAAARYAVAQGLGWVRERHPRSAPLALPCAG</sequence>